<dbReference type="PANTHER" id="PTHR13204:SF1">
    <property type="entry name" value="ESTER HYDROLASE C11ORF54"/>
    <property type="match status" value="1"/>
</dbReference>
<dbReference type="OrthoDB" id="5119241at2759"/>
<proteinExistence type="predicted"/>
<keyword evidence="4 9" id="KW-0378">Hydrolase</keyword>
<dbReference type="RefSeq" id="XP_027194170.1">
    <property type="nucleotide sequence ID" value="XM_027338369.1"/>
</dbReference>
<evidence type="ECO:0000256" key="5">
    <source>
        <dbReference type="ARBA" id="ARBA00022833"/>
    </source>
</evidence>
<evidence type="ECO:0000256" key="1">
    <source>
        <dbReference type="ARBA" id="ARBA00004123"/>
    </source>
</evidence>
<evidence type="ECO:0000256" key="2">
    <source>
        <dbReference type="ARBA" id="ARBA00011245"/>
    </source>
</evidence>
<keyword evidence="8" id="KW-1185">Reference proteome</keyword>
<dbReference type="GO" id="GO:0016788">
    <property type="term" value="F:hydrolase activity, acting on ester bonds"/>
    <property type="evidence" value="ECO:0007669"/>
    <property type="project" value="TreeGrafter"/>
</dbReference>
<feature type="domain" description="DUF1907" evidence="7">
    <location>
        <begin position="20"/>
        <end position="304"/>
    </location>
</feature>
<dbReference type="Pfam" id="PF08925">
    <property type="entry name" value="DUF1907"/>
    <property type="match status" value="1"/>
</dbReference>
<dbReference type="CDD" id="cd17298">
    <property type="entry name" value="DUF1907"/>
    <property type="match status" value="1"/>
</dbReference>
<dbReference type="GO" id="GO:0008270">
    <property type="term" value="F:zinc ion binding"/>
    <property type="evidence" value="ECO:0007669"/>
    <property type="project" value="TreeGrafter"/>
</dbReference>
<evidence type="ECO:0000256" key="4">
    <source>
        <dbReference type="ARBA" id="ARBA00022801"/>
    </source>
</evidence>
<gene>
    <name evidence="9" type="primary">LOC113788905</name>
</gene>
<comment type="subcellular location">
    <subcellularLocation>
        <location evidence="1">Nucleus</location>
    </subcellularLocation>
</comment>
<dbReference type="FunCoup" id="A0A6P6XKX2">
    <property type="interactions" value="243"/>
</dbReference>
<protein>
    <submittedName>
        <fullName evidence="9">Ester hydrolase C11orf54 homolog</fullName>
    </submittedName>
</protein>
<evidence type="ECO:0000256" key="6">
    <source>
        <dbReference type="ARBA" id="ARBA00023242"/>
    </source>
</evidence>
<evidence type="ECO:0000313" key="9">
    <source>
        <dbReference type="RefSeq" id="XP_027194170.1"/>
    </source>
</evidence>
<dbReference type="GO" id="GO:0005634">
    <property type="term" value="C:nucleus"/>
    <property type="evidence" value="ECO:0007669"/>
    <property type="project" value="UniProtKB-SubCell"/>
</dbReference>
<organism evidence="8 9">
    <name type="scientific">Dermatophagoides pteronyssinus</name>
    <name type="common">European house dust mite</name>
    <dbReference type="NCBI Taxonomy" id="6956"/>
    <lineage>
        <taxon>Eukaryota</taxon>
        <taxon>Metazoa</taxon>
        <taxon>Ecdysozoa</taxon>
        <taxon>Arthropoda</taxon>
        <taxon>Chelicerata</taxon>
        <taxon>Arachnida</taxon>
        <taxon>Acari</taxon>
        <taxon>Acariformes</taxon>
        <taxon>Sarcoptiformes</taxon>
        <taxon>Astigmata</taxon>
        <taxon>Psoroptidia</taxon>
        <taxon>Analgoidea</taxon>
        <taxon>Pyroglyphidae</taxon>
        <taxon>Dermatophagoidinae</taxon>
        <taxon>Dermatophagoides</taxon>
    </lineage>
</organism>
<dbReference type="Proteomes" id="UP000515146">
    <property type="component" value="Unplaced"/>
</dbReference>
<dbReference type="SUPFAM" id="SSF117856">
    <property type="entry name" value="AF0104/ALDC/Ptd012-like"/>
    <property type="match status" value="1"/>
</dbReference>
<dbReference type="OMA" id="YHIMPDF"/>
<keyword evidence="3" id="KW-0479">Metal-binding</keyword>
<evidence type="ECO:0000256" key="3">
    <source>
        <dbReference type="ARBA" id="ARBA00022723"/>
    </source>
</evidence>
<accession>A0A6P6XKX2</accession>
<evidence type="ECO:0000313" key="8">
    <source>
        <dbReference type="Proteomes" id="UP000515146"/>
    </source>
</evidence>
<keyword evidence="6" id="KW-0539">Nucleus</keyword>
<dbReference type="SMART" id="SM01168">
    <property type="entry name" value="DUF1907"/>
    <property type="match status" value="1"/>
</dbReference>
<comment type="subunit">
    <text evidence="2">Monomer.</text>
</comment>
<sequence>MFATEKYPLNQLNIDEIVTSIDDGLKKLFEYCHVTLEECPDLTKPPFNLAASGLCGHPSIADIGSVSNLAPVPDRKKIYTFEHIAHIVTNGIDMNNCFMIGAGAGPFHKVGNNCELMPNILMHKNGDHFEVANNNTYYADIFENNYRLLKCEHTEFGLMSNLFISEGKPGKVIKIVVEKRLGKENFTESIQKILREKFPKIPISLGGVFIIEKGKAKLHIMPDFSPEPLPSLESVDKWLRYFDMDPPLICLTTFHSEDPGLDLRMEHTHCFSDHNQGGHYHYDTTPDIIRMTAYLNVAEAIYRIDRPTKK</sequence>
<name>A0A6P6XKX2_DERPT</name>
<dbReference type="PANTHER" id="PTHR13204">
    <property type="entry name" value="PTD012 PROTEIN"/>
    <property type="match status" value="1"/>
</dbReference>
<dbReference type="InterPro" id="IPR015021">
    <property type="entry name" value="C11orf54_DUF1907"/>
</dbReference>
<keyword evidence="5" id="KW-0862">Zinc</keyword>
<dbReference type="InParanoid" id="A0A6P6XKX2"/>
<dbReference type="KEGG" id="dpte:113788905"/>
<reference evidence="9" key="1">
    <citation type="submission" date="2025-08" db="UniProtKB">
        <authorList>
            <consortium name="RefSeq"/>
        </authorList>
    </citation>
    <scope>IDENTIFICATION</scope>
    <source>
        <strain evidence="9">Airmid</strain>
    </source>
</reference>
<evidence type="ECO:0000259" key="7">
    <source>
        <dbReference type="SMART" id="SM01168"/>
    </source>
</evidence>
<dbReference type="AlphaFoldDB" id="A0A6P6XKX2"/>